<evidence type="ECO:0000256" key="10">
    <source>
        <dbReference type="ARBA" id="ARBA00041094"/>
    </source>
</evidence>
<dbReference type="Proteomes" id="UP000233837">
    <property type="component" value="Unassembled WGS sequence"/>
</dbReference>
<feature type="domain" description="Saposin B-type" evidence="13">
    <location>
        <begin position="122"/>
        <end position="202"/>
    </location>
</feature>
<reference evidence="14 15" key="2">
    <citation type="journal article" date="2017" name="Nature">
        <title>The Apostasia genome and the evolution of orchids.</title>
        <authorList>
            <person name="Zhang G.Q."/>
            <person name="Liu K.W."/>
            <person name="Li Z."/>
            <person name="Lohaus R."/>
            <person name="Hsiao Y.Y."/>
            <person name="Niu S.C."/>
            <person name="Wang J.Y."/>
            <person name="Lin Y.C."/>
            <person name="Xu Q."/>
            <person name="Chen L.J."/>
            <person name="Yoshida K."/>
            <person name="Fujiwara S."/>
            <person name="Wang Z.W."/>
            <person name="Zhang Y.Q."/>
            <person name="Mitsuda N."/>
            <person name="Wang M."/>
            <person name="Liu G.H."/>
            <person name="Pecoraro L."/>
            <person name="Huang H.X."/>
            <person name="Xiao X.J."/>
            <person name="Lin M."/>
            <person name="Wu X.Y."/>
            <person name="Wu W.L."/>
            <person name="Chen Y.Y."/>
            <person name="Chang S.B."/>
            <person name="Sakamoto S."/>
            <person name="Ohme-Takagi M."/>
            <person name="Yagi M."/>
            <person name="Zeng S.J."/>
            <person name="Shen C.Y."/>
            <person name="Yeh C.M."/>
            <person name="Luo Y.B."/>
            <person name="Tsai W.C."/>
            <person name="Van de Peer Y."/>
            <person name="Liu Z.J."/>
        </authorList>
    </citation>
    <scope>NUCLEOTIDE SEQUENCE [LARGE SCALE GENOMIC DNA]</scope>
    <source>
        <tissue evidence="14">The whole plant</tissue>
    </source>
</reference>
<gene>
    <name evidence="14" type="ORF">MA16_Dca020165</name>
</gene>
<evidence type="ECO:0000313" key="14">
    <source>
        <dbReference type="EMBL" id="PKU76342.1"/>
    </source>
</evidence>
<evidence type="ECO:0000256" key="7">
    <source>
        <dbReference type="ARBA" id="ARBA00023157"/>
    </source>
</evidence>
<evidence type="ECO:0000256" key="3">
    <source>
        <dbReference type="ARBA" id="ARBA00022729"/>
    </source>
</evidence>
<dbReference type="GO" id="GO:0004190">
    <property type="term" value="F:aspartic-type endopeptidase activity"/>
    <property type="evidence" value="ECO:0007669"/>
    <property type="project" value="UniProtKB-KW"/>
</dbReference>
<accession>A0A2I0WL11</accession>
<comment type="function">
    <text evidence="9">Pulmonary surfactant-associated proteins promote alveolar stability by lowering the surface tension at the air-liquid interface in the peripheral air spaces. SP-B increases the collapse pressure of palmitic acid to nearly 70 millinewtons per meter.</text>
</comment>
<comment type="subcellular location">
    <subcellularLocation>
        <location evidence="1">Secreted</location>
        <location evidence="1">Extracellular space</location>
    </subcellularLocation>
</comment>
<dbReference type="InterPro" id="IPR051428">
    <property type="entry name" value="Sphingo_Act-Surfact_Prot"/>
</dbReference>
<organism evidence="14 15">
    <name type="scientific">Dendrobium catenatum</name>
    <dbReference type="NCBI Taxonomy" id="906689"/>
    <lineage>
        <taxon>Eukaryota</taxon>
        <taxon>Viridiplantae</taxon>
        <taxon>Streptophyta</taxon>
        <taxon>Embryophyta</taxon>
        <taxon>Tracheophyta</taxon>
        <taxon>Spermatophyta</taxon>
        <taxon>Magnoliopsida</taxon>
        <taxon>Liliopsida</taxon>
        <taxon>Asparagales</taxon>
        <taxon>Orchidaceae</taxon>
        <taxon>Epidendroideae</taxon>
        <taxon>Malaxideae</taxon>
        <taxon>Dendrobiinae</taxon>
        <taxon>Dendrobium</taxon>
    </lineage>
</organism>
<dbReference type="SMART" id="SM00741">
    <property type="entry name" value="SapB"/>
    <property type="match status" value="2"/>
</dbReference>
<evidence type="ECO:0000256" key="12">
    <source>
        <dbReference type="SAM" id="SignalP"/>
    </source>
</evidence>
<proteinExistence type="predicted"/>
<evidence type="ECO:0000256" key="11">
    <source>
        <dbReference type="ARBA" id="ARBA00041785"/>
    </source>
</evidence>
<protein>
    <recommendedName>
        <fullName evidence="10">Pulmonary surfactant-associated protein B</fullName>
    </recommendedName>
    <alternativeName>
        <fullName evidence="11">Pulmonary surfactant-associated proteolipid SPL(Phe)</fullName>
    </alternativeName>
</protein>
<name>A0A2I0WL11_9ASPA</name>
<evidence type="ECO:0000259" key="13">
    <source>
        <dbReference type="PROSITE" id="PS50015"/>
    </source>
</evidence>
<keyword evidence="5" id="KW-0378">Hydrolase</keyword>
<evidence type="ECO:0000256" key="1">
    <source>
        <dbReference type="ARBA" id="ARBA00004239"/>
    </source>
</evidence>
<reference evidence="14 15" key="1">
    <citation type="journal article" date="2016" name="Sci. Rep.">
        <title>The Dendrobium catenatum Lindl. genome sequence provides insights into polysaccharide synthase, floral development and adaptive evolution.</title>
        <authorList>
            <person name="Zhang G.Q."/>
            <person name="Xu Q."/>
            <person name="Bian C."/>
            <person name="Tsai W.C."/>
            <person name="Yeh C.M."/>
            <person name="Liu K.W."/>
            <person name="Yoshida K."/>
            <person name="Zhang L.S."/>
            <person name="Chang S.B."/>
            <person name="Chen F."/>
            <person name="Shi Y."/>
            <person name="Su Y.Y."/>
            <person name="Zhang Y.Q."/>
            <person name="Chen L.J."/>
            <person name="Yin Y."/>
            <person name="Lin M."/>
            <person name="Huang H."/>
            <person name="Deng H."/>
            <person name="Wang Z.W."/>
            <person name="Zhu S.L."/>
            <person name="Zhao X."/>
            <person name="Deng C."/>
            <person name="Niu S.C."/>
            <person name="Huang J."/>
            <person name="Wang M."/>
            <person name="Liu G.H."/>
            <person name="Yang H.J."/>
            <person name="Xiao X.J."/>
            <person name="Hsiao Y.Y."/>
            <person name="Wu W.L."/>
            <person name="Chen Y.Y."/>
            <person name="Mitsuda N."/>
            <person name="Ohme-Takagi M."/>
            <person name="Luo Y.B."/>
            <person name="Van de Peer Y."/>
            <person name="Liu Z.J."/>
        </authorList>
    </citation>
    <scope>NUCLEOTIDE SEQUENCE [LARGE SCALE GENOMIC DNA]</scope>
    <source>
        <tissue evidence="14">The whole plant</tissue>
    </source>
</reference>
<dbReference type="SUPFAM" id="SSF47862">
    <property type="entry name" value="Saposin"/>
    <property type="match status" value="2"/>
</dbReference>
<dbReference type="Gene3D" id="1.10.225.10">
    <property type="entry name" value="Saposin-like"/>
    <property type="match status" value="2"/>
</dbReference>
<dbReference type="PANTHER" id="PTHR11480:SF3">
    <property type="entry name" value="BCDNA.GH08312"/>
    <property type="match status" value="1"/>
</dbReference>
<keyword evidence="2" id="KW-0964">Secreted</keyword>
<evidence type="ECO:0000313" key="15">
    <source>
        <dbReference type="Proteomes" id="UP000233837"/>
    </source>
</evidence>
<keyword evidence="5" id="KW-0645">Protease</keyword>
<dbReference type="Pfam" id="PF03489">
    <property type="entry name" value="SapB_2"/>
    <property type="match status" value="2"/>
</dbReference>
<evidence type="ECO:0000256" key="4">
    <source>
        <dbReference type="ARBA" id="ARBA00022737"/>
    </source>
</evidence>
<feature type="chain" id="PRO_5014165359" description="Pulmonary surfactant-associated protein B" evidence="12">
    <location>
        <begin position="23"/>
        <end position="215"/>
    </location>
</feature>
<evidence type="ECO:0000256" key="2">
    <source>
        <dbReference type="ARBA" id="ARBA00022525"/>
    </source>
</evidence>
<feature type="signal peptide" evidence="12">
    <location>
        <begin position="1"/>
        <end position="22"/>
    </location>
</feature>
<dbReference type="EMBL" id="KZ502539">
    <property type="protein sequence ID" value="PKU76342.1"/>
    <property type="molecule type" value="Genomic_DNA"/>
</dbReference>
<dbReference type="PROSITE" id="PS50015">
    <property type="entry name" value="SAP_B"/>
    <property type="match status" value="2"/>
</dbReference>
<dbReference type="PROSITE" id="PS51257">
    <property type="entry name" value="PROKAR_LIPOPROTEIN"/>
    <property type="match status" value="1"/>
</dbReference>
<evidence type="ECO:0000256" key="9">
    <source>
        <dbReference type="ARBA" id="ARBA00037221"/>
    </source>
</evidence>
<dbReference type="PANTHER" id="PTHR11480">
    <property type="entry name" value="SAPOSIN-RELATED"/>
    <property type="match status" value="1"/>
</dbReference>
<dbReference type="GO" id="GO:0006629">
    <property type="term" value="P:lipid metabolic process"/>
    <property type="evidence" value="ECO:0007669"/>
    <property type="project" value="InterPro"/>
</dbReference>
<dbReference type="GO" id="GO:0005576">
    <property type="term" value="C:extracellular region"/>
    <property type="evidence" value="ECO:0007669"/>
    <property type="project" value="UniProtKB-SubCell"/>
</dbReference>
<dbReference type="Pfam" id="PF05184">
    <property type="entry name" value="SapB_1"/>
    <property type="match status" value="2"/>
</dbReference>
<evidence type="ECO:0000256" key="6">
    <source>
        <dbReference type="ARBA" id="ARBA00023145"/>
    </source>
</evidence>
<sequence>MGSKAALIFLGIMIIGCNHVESKNFEFMDPKVTATNGQICQNCLEFTTKAILFLGKNETQTEIIGNLHQACSHLLSFEPQCNLLMDYYAPLFFVEIAKWQPKLLCEKVNLCKEMSVIHLRKPDDPCTLCHNAINEVLTKLEDPETQLEVIQILIKACNKAENFAHQCKKLVLEYGPIIMANTQKFLEKTDICTAIHVCKAQKATEVEQQFLSASA</sequence>
<keyword evidence="6" id="KW-0865">Zymogen</keyword>
<keyword evidence="7" id="KW-1015">Disulfide bond</keyword>
<keyword evidence="5" id="KW-0064">Aspartyl protease</keyword>
<dbReference type="AlphaFoldDB" id="A0A2I0WL11"/>
<dbReference type="InterPro" id="IPR008139">
    <property type="entry name" value="SaposinB_dom"/>
</dbReference>
<keyword evidence="4" id="KW-0677">Repeat</keyword>
<dbReference type="InterPro" id="IPR008138">
    <property type="entry name" value="SapB_2"/>
</dbReference>
<keyword evidence="8" id="KW-0325">Glycoprotein</keyword>
<dbReference type="InterPro" id="IPR007856">
    <property type="entry name" value="SapB_1"/>
</dbReference>
<dbReference type="FunFam" id="1.10.225.10:FF:000008">
    <property type="entry name" value="Pulmonary surfactant-associated protein B"/>
    <property type="match status" value="1"/>
</dbReference>
<keyword evidence="3 12" id="KW-0732">Signal</keyword>
<feature type="domain" description="Saposin B-type" evidence="13">
    <location>
        <begin position="36"/>
        <end position="115"/>
    </location>
</feature>
<evidence type="ECO:0000256" key="8">
    <source>
        <dbReference type="ARBA" id="ARBA00023180"/>
    </source>
</evidence>
<dbReference type="InterPro" id="IPR011001">
    <property type="entry name" value="Saposin-like"/>
</dbReference>
<dbReference type="STRING" id="906689.A0A2I0WL11"/>
<keyword evidence="15" id="KW-1185">Reference proteome</keyword>
<evidence type="ECO:0000256" key="5">
    <source>
        <dbReference type="ARBA" id="ARBA00022750"/>
    </source>
</evidence>